<dbReference type="PROSITE" id="PS51186">
    <property type="entry name" value="GNAT"/>
    <property type="match status" value="1"/>
</dbReference>
<dbReference type="InterPro" id="IPR051531">
    <property type="entry name" value="N-acetyltransferase"/>
</dbReference>
<dbReference type="OrthoDB" id="120213at2157"/>
<dbReference type="InterPro" id="IPR016181">
    <property type="entry name" value="Acyl_CoA_acyltransferase"/>
</dbReference>
<evidence type="ECO:0000256" key="1">
    <source>
        <dbReference type="ARBA" id="ARBA00022679"/>
    </source>
</evidence>
<keyword evidence="2" id="KW-0012">Acyltransferase</keyword>
<comment type="caution">
    <text evidence="5">The sequence shown here is derived from an EMBL/GenBank/DDBJ whole genome shotgun (WGS) entry which is preliminary data.</text>
</comment>
<dbReference type="Proteomes" id="UP000823588">
    <property type="component" value="Unassembled WGS sequence"/>
</dbReference>
<evidence type="ECO:0000313" key="6">
    <source>
        <dbReference type="Proteomes" id="UP000823588"/>
    </source>
</evidence>
<dbReference type="EMBL" id="JAGGKQ010000006">
    <property type="protein sequence ID" value="MBP1922188.1"/>
    <property type="molecule type" value="Genomic_DNA"/>
</dbReference>
<dbReference type="CDD" id="cd04301">
    <property type="entry name" value="NAT_SF"/>
    <property type="match status" value="1"/>
</dbReference>
<dbReference type="Gene3D" id="3.40.630.30">
    <property type="match status" value="1"/>
</dbReference>
<evidence type="ECO:0000259" key="4">
    <source>
        <dbReference type="PROSITE" id="PS51186"/>
    </source>
</evidence>
<dbReference type="RefSeq" id="WP_209484100.1">
    <property type="nucleotide sequence ID" value="NZ_JAGGKQ010000006.1"/>
</dbReference>
<comment type="similarity">
    <text evidence="3">Belongs to the acetyltransferase family. RimJ subfamily.</text>
</comment>
<accession>A0A8T4GCL5</accession>
<dbReference type="SUPFAM" id="SSF55729">
    <property type="entry name" value="Acyl-CoA N-acyltransferases (Nat)"/>
    <property type="match status" value="1"/>
</dbReference>
<evidence type="ECO:0000313" key="5">
    <source>
        <dbReference type="EMBL" id="MBP1922188.1"/>
    </source>
</evidence>
<evidence type="ECO:0000256" key="2">
    <source>
        <dbReference type="ARBA" id="ARBA00023315"/>
    </source>
</evidence>
<dbReference type="AlphaFoldDB" id="A0A8T4GCL5"/>
<organism evidence="5 6">
    <name type="scientific">Halorubrum alkaliphilum</name>
    <dbReference type="NCBI Taxonomy" id="261290"/>
    <lineage>
        <taxon>Archaea</taxon>
        <taxon>Methanobacteriati</taxon>
        <taxon>Methanobacteriota</taxon>
        <taxon>Stenosarchaea group</taxon>
        <taxon>Halobacteria</taxon>
        <taxon>Halobacteriales</taxon>
        <taxon>Haloferacaceae</taxon>
        <taxon>Halorubrum</taxon>
    </lineage>
</organism>
<keyword evidence="6" id="KW-1185">Reference proteome</keyword>
<dbReference type="GO" id="GO:0016747">
    <property type="term" value="F:acyltransferase activity, transferring groups other than amino-acyl groups"/>
    <property type="evidence" value="ECO:0007669"/>
    <property type="project" value="InterPro"/>
</dbReference>
<feature type="domain" description="N-acetyltransferase" evidence="4">
    <location>
        <begin position="12"/>
        <end position="168"/>
    </location>
</feature>
<dbReference type="Pfam" id="PF13302">
    <property type="entry name" value="Acetyltransf_3"/>
    <property type="match status" value="1"/>
</dbReference>
<dbReference type="InterPro" id="IPR000182">
    <property type="entry name" value="GNAT_dom"/>
</dbReference>
<reference evidence="5" key="1">
    <citation type="submission" date="2021-03" db="EMBL/GenBank/DDBJ databases">
        <title>Genomic Encyclopedia of Type Strains, Phase IV (KMG-IV): sequencing the most valuable type-strain genomes for metagenomic binning, comparative biology and taxonomic classification.</title>
        <authorList>
            <person name="Goeker M."/>
        </authorList>
    </citation>
    <scope>NUCLEOTIDE SEQUENCE</scope>
    <source>
        <strain evidence="5">DSM 23564</strain>
    </source>
</reference>
<gene>
    <name evidence="5" type="ORF">J2751_001194</name>
</gene>
<proteinExistence type="inferred from homology"/>
<name>A0A8T4GCL5_9EURY</name>
<keyword evidence="1" id="KW-0808">Transferase</keyword>
<sequence>MPGPVFLDGDEIALTTIEEEDLEFLQEQINDPSVWRAIGSSDPVNKQQEQEFFEDVVCDGDGVHLLVTVDGAPAGTVGLSPNPDEADAMELGYWIAEEFRQQGHGREAAGLLTTYGFRQRGLHRIAARVFAFNDASRTLLESLGYVHEGTNREAAFVDGQYWDVHWYGVLESEWDNGGR</sequence>
<evidence type="ECO:0000256" key="3">
    <source>
        <dbReference type="ARBA" id="ARBA00038502"/>
    </source>
</evidence>
<dbReference type="PANTHER" id="PTHR43792:SF8">
    <property type="entry name" value="[RIBOSOMAL PROTEIN US5]-ALANINE N-ACETYLTRANSFERASE"/>
    <property type="match status" value="1"/>
</dbReference>
<dbReference type="PANTHER" id="PTHR43792">
    <property type="entry name" value="GNAT FAMILY, PUTATIVE (AFU_ORTHOLOGUE AFUA_3G00765)-RELATED-RELATED"/>
    <property type="match status" value="1"/>
</dbReference>
<protein>
    <submittedName>
        <fullName evidence="5">RimJ/RimL family protein N-acetyltransferase</fullName>
    </submittedName>
</protein>